<name>A0A0D2Y294_FUSOF</name>
<dbReference type="Proteomes" id="UP000002489">
    <property type="component" value="Unassembled WGS sequence"/>
</dbReference>
<sequence length="118" mass="12925">MQVSLRPYVPFSQDALTHVLFRGTEAGMITPKAESTAFSLENGTLTPEKIDAYCDSLAFDLALNEGRKATDRNRLASHILIFATTQCAGLQEVPSIEGYSLRYGSGPCRLYFSSTLGR</sequence>
<dbReference type="AlphaFoldDB" id="A0A0D2Y294"/>
<organism evidence="1 2">
    <name type="scientific">Fusarium oxysporum (strain Fo5176)</name>
    <name type="common">Fusarium vascular wilt</name>
    <dbReference type="NCBI Taxonomy" id="660025"/>
    <lineage>
        <taxon>Eukaryota</taxon>
        <taxon>Fungi</taxon>
        <taxon>Dikarya</taxon>
        <taxon>Ascomycota</taxon>
        <taxon>Pezizomycotina</taxon>
        <taxon>Sordariomycetes</taxon>
        <taxon>Hypocreomycetidae</taxon>
        <taxon>Hypocreales</taxon>
        <taxon>Nectriaceae</taxon>
        <taxon>Fusarium</taxon>
        <taxon>Fusarium oxysporum species complex</taxon>
    </lineage>
</organism>
<evidence type="ECO:0000313" key="2">
    <source>
        <dbReference type="Proteomes" id="UP000002489"/>
    </source>
</evidence>
<dbReference type="EnsemblFungi" id="FOXG_10388T0">
    <property type="protein sequence ID" value="FOXG_10388P0"/>
    <property type="gene ID" value="FOXG_10388"/>
</dbReference>
<reference evidence="2" key="1">
    <citation type="journal article" date="2012" name="Mol. Plant Microbe Interact.">
        <title>A highly conserved effector in Fusarium oxysporum is required for full virulence on Arabidopsis.</title>
        <authorList>
            <person name="Thatcher L.F."/>
            <person name="Gardiner D.M."/>
            <person name="Kazan K."/>
            <person name="Manners J."/>
        </authorList>
    </citation>
    <scope>NUCLEOTIDE SEQUENCE [LARGE SCALE GENOMIC DNA]</scope>
    <source>
        <strain evidence="2">Fo5176</strain>
    </source>
</reference>
<proteinExistence type="predicted"/>
<reference evidence="1" key="2">
    <citation type="submission" date="2025-08" db="UniProtKB">
        <authorList>
            <consortium name="EnsemblFungi"/>
        </authorList>
    </citation>
    <scope>IDENTIFICATION</scope>
    <source>
        <strain evidence="1">4287 / CBS 123668 / FGSC 9935 / NRRL 34936</strain>
    </source>
</reference>
<accession>A0A0D2Y294</accession>
<evidence type="ECO:0000313" key="1">
    <source>
        <dbReference type="EnsemblFungi" id="FOXG_10388P0"/>
    </source>
</evidence>
<protein>
    <submittedName>
        <fullName evidence="1">Uncharacterized protein</fullName>
    </submittedName>
</protein>